<reference evidence="1 2" key="1">
    <citation type="journal article" date="2024" name="Commun. Biol.">
        <title>Comparative genomic analysis of thermophilic fungi reveals convergent evolutionary adaptations and gene losses.</title>
        <authorList>
            <person name="Steindorff A.S."/>
            <person name="Aguilar-Pontes M.V."/>
            <person name="Robinson A.J."/>
            <person name="Andreopoulos B."/>
            <person name="LaButti K."/>
            <person name="Kuo A."/>
            <person name="Mondo S."/>
            <person name="Riley R."/>
            <person name="Otillar R."/>
            <person name="Haridas S."/>
            <person name="Lipzen A."/>
            <person name="Grimwood J."/>
            <person name="Schmutz J."/>
            <person name="Clum A."/>
            <person name="Reid I.D."/>
            <person name="Moisan M.C."/>
            <person name="Butler G."/>
            <person name="Nguyen T.T.M."/>
            <person name="Dewar K."/>
            <person name="Conant G."/>
            <person name="Drula E."/>
            <person name="Henrissat B."/>
            <person name="Hansel C."/>
            <person name="Singer S."/>
            <person name="Hutchinson M.I."/>
            <person name="de Vries R.P."/>
            <person name="Natvig D.O."/>
            <person name="Powell A.J."/>
            <person name="Tsang A."/>
            <person name="Grigoriev I.V."/>
        </authorList>
    </citation>
    <scope>NUCLEOTIDE SEQUENCE [LARGE SCALE GENOMIC DNA]</scope>
    <source>
        <strain evidence="1 2">CBS 494.80</strain>
    </source>
</reference>
<protein>
    <submittedName>
        <fullName evidence="1">Uncharacterized protein</fullName>
    </submittedName>
</protein>
<gene>
    <name evidence="1" type="ORF">VTL71DRAFT_13722</name>
</gene>
<evidence type="ECO:0000313" key="1">
    <source>
        <dbReference type="EMBL" id="KAL2070696.1"/>
    </source>
</evidence>
<name>A0ABR4CNB6_9HELO</name>
<proteinExistence type="predicted"/>
<evidence type="ECO:0000313" key="2">
    <source>
        <dbReference type="Proteomes" id="UP001595075"/>
    </source>
</evidence>
<dbReference type="EMBL" id="JAZHXI010000006">
    <property type="protein sequence ID" value="KAL2070696.1"/>
    <property type="molecule type" value="Genomic_DNA"/>
</dbReference>
<dbReference type="Proteomes" id="UP001595075">
    <property type="component" value="Unassembled WGS sequence"/>
</dbReference>
<accession>A0ABR4CNB6</accession>
<organism evidence="1 2">
    <name type="scientific">Oculimacula yallundae</name>
    <dbReference type="NCBI Taxonomy" id="86028"/>
    <lineage>
        <taxon>Eukaryota</taxon>
        <taxon>Fungi</taxon>
        <taxon>Dikarya</taxon>
        <taxon>Ascomycota</taxon>
        <taxon>Pezizomycotina</taxon>
        <taxon>Leotiomycetes</taxon>
        <taxon>Helotiales</taxon>
        <taxon>Ploettnerulaceae</taxon>
        <taxon>Oculimacula</taxon>
    </lineage>
</organism>
<comment type="caution">
    <text evidence="1">The sequence shown here is derived from an EMBL/GenBank/DDBJ whole genome shotgun (WGS) entry which is preliminary data.</text>
</comment>
<sequence>MITVLSGSLPAVASRLRHPQIPNTARSCPFSSAKLLNTGPSICVEHRQRSPKRSVHPDYYLDVIERHNDSIAKIQNSYANAAEDNLSCIKSNFIIYKQVLRQWDQEKLALSDPGLFPGDYTGIPEAHPSRG</sequence>
<keyword evidence="2" id="KW-1185">Reference proteome</keyword>